<dbReference type="EMBL" id="MHLX01000039">
    <property type="protein sequence ID" value="OGZ18419.1"/>
    <property type="molecule type" value="Genomic_DNA"/>
</dbReference>
<sequence length="111" mass="12884">MFRKENKERAKRSRNSKIPEKELTRDDLIMVNISTIRDGFGSHGVWVFFFEKCHAVQVFAGGIKIKLDSSITDKPIVEIGNLFSTVEQGLMGREITVTFKDREQMKEYWVV</sequence>
<reference evidence="1 2" key="1">
    <citation type="journal article" date="2016" name="Nat. Commun.">
        <title>Thousands of microbial genomes shed light on interconnected biogeochemical processes in an aquifer system.</title>
        <authorList>
            <person name="Anantharaman K."/>
            <person name="Brown C.T."/>
            <person name="Hug L.A."/>
            <person name="Sharon I."/>
            <person name="Castelle C.J."/>
            <person name="Probst A.J."/>
            <person name="Thomas B.C."/>
            <person name="Singh A."/>
            <person name="Wilkins M.J."/>
            <person name="Karaoz U."/>
            <person name="Brodie E.L."/>
            <person name="Williams K.H."/>
            <person name="Hubbard S.S."/>
            <person name="Banfield J.F."/>
        </authorList>
    </citation>
    <scope>NUCLEOTIDE SEQUENCE [LARGE SCALE GENOMIC DNA]</scope>
</reference>
<name>A0A1G2DXX1_9BACT</name>
<evidence type="ECO:0000313" key="2">
    <source>
        <dbReference type="Proteomes" id="UP000176662"/>
    </source>
</evidence>
<protein>
    <submittedName>
        <fullName evidence="1">Uncharacterized protein</fullName>
    </submittedName>
</protein>
<gene>
    <name evidence="1" type="ORF">A2Z68_02065</name>
</gene>
<proteinExistence type="predicted"/>
<dbReference type="Proteomes" id="UP000176662">
    <property type="component" value="Unassembled WGS sequence"/>
</dbReference>
<dbReference type="AlphaFoldDB" id="A0A1G2DXX1"/>
<comment type="caution">
    <text evidence="1">The sequence shown here is derived from an EMBL/GenBank/DDBJ whole genome shotgun (WGS) entry which is preliminary data.</text>
</comment>
<evidence type="ECO:0000313" key="1">
    <source>
        <dbReference type="EMBL" id="OGZ18419.1"/>
    </source>
</evidence>
<organism evidence="1 2">
    <name type="scientific">Candidatus Nealsonbacteria bacterium RBG_13_38_11</name>
    <dbReference type="NCBI Taxonomy" id="1801662"/>
    <lineage>
        <taxon>Bacteria</taxon>
        <taxon>Candidatus Nealsoniibacteriota</taxon>
    </lineage>
</organism>
<accession>A0A1G2DXX1</accession>